<comment type="caution">
    <text evidence="2">The sequence shown here is derived from an EMBL/GenBank/DDBJ whole genome shotgun (WGS) entry which is preliminary data.</text>
</comment>
<protein>
    <recommendedName>
        <fullName evidence="4">MAM domain-containing protein</fullName>
    </recommendedName>
</protein>
<evidence type="ECO:0000313" key="3">
    <source>
        <dbReference type="Proteomes" id="UP000266841"/>
    </source>
</evidence>
<dbReference type="AlphaFoldDB" id="K0RTD4"/>
<name>K0RTD4_THAOC</name>
<dbReference type="EMBL" id="AGNL01044313">
    <property type="protein sequence ID" value="EJK49952.1"/>
    <property type="molecule type" value="Genomic_DNA"/>
</dbReference>
<feature type="region of interest" description="Disordered" evidence="1">
    <location>
        <begin position="1"/>
        <end position="115"/>
    </location>
</feature>
<proteinExistence type="predicted"/>
<feature type="compositionally biased region" description="Polar residues" evidence="1">
    <location>
        <begin position="106"/>
        <end position="115"/>
    </location>
</feature>
<dbReference type="Proteomes" id="UP000266841">
    <property type="component" value="Unassembled WGS sequence"/>
</dbReference>
<feature type="compositionally biased region" description="Polar residues" evidence="1">
    <location>
        <begin position="69"/>
        <end position="98"/>
    </location>
</feature>
<reference evidence="2 3" key="1">
    <citation type="journal article" date="2012" name="Genome Biol.">
        <title>Genome and low-iron response of an oceanic diatom adapted to chronic iron limitation.</title>
        <authorList>
            <person name="Lommer M."/>
            <person name="Specht M."/>
            <person name="Roy A.S."/>
            <person name="Kraemer L."/>
            <person name="Andreson R."/>
            <person name="Gutowska M.A."/>
            <person name="Wolf J."/>
            <person name="Bergner S.V."/>
            <person name="Schilhabel M.B."/>
            <person name="Klostermeier U.C."/>
            <person name="Beiko R.G."/>
            <person name="Rosenstiel P."/>
            <person name="Hippler M."/>
            <person name="Laroche J."/>
        </authorList>
    </citation>
    <scope>NUCLEOTIDE SEQUENCE [LARGE SCALE GENOMIC DNA]</scope>
    <source>
        <strain evidence="2 3">CCMP1005</strain>
    </source>
</reference>
<organism evidence="2 3">
    <name type="scientific">Thalassiosira oceanica</name>
    <name type="common">Marine diatom</name>
    <dbReference type="NCBI Taxonomy" id="159749"/>
    <lineage>
        <taxon>Eukaryota</taxon>
        <taxon>Sar</taxon>
        <taxon>Stramenopiles</taxon>
        <taxon>Ochrophyta</taxon>
        <taxon>Bacillariophyta</taxon>
        <taxon>Coscinodiscophyceae</taxon>
        <taxon>Thalassiosirophycidae</taxon>
        <taxon>Thalassiosirales</taxon>
        <taxon>Thalassiosiraceae</taxon>
        <taxon>Thalassiosira</taxon>
    </lineage>
</organism>
<accession>K0RTD4</accession>
<feature type="compositionally biased region" description="Low complexity" evidence="1">
    <location>
        <begin position="36"/>
        <end position="62"/>
    </location>
</feature>
<evidence type="ECO:0000256" key="1">
    <source>
        <dbReference type="SAM" id="MobiDB-lite"/>
    </source>
</evidence>
<sequence>MSSPNSTSTGAPSVSPSAQPPTAEPSKSPAASPNRPVTGSPTTSPTSSPSSTPTGAPSVSPSAQPPTSSPMAATLSPSTSPQMAATQAPTLSPETSSLPIAPLNPNPDSFETNAFPTNPWFTSGDGEWSRTTDNAFNGTFSMKSPNFTGSDVPLFANATLLLGSNYRGGSCSFHYYASVSAPHDMLRVYVDGEVGKEILYADGTDPNVWKQSGIGLPPGEHEIVFSYQYNVFGLGDRLKEIPRPSLFEIEGTVWIDNVFIFEVSSKENG</sequence>
<feature type="compositionally biased region" description="Polar residues" evidence="1">
    <location>
        <begin position="1"/>
        <end position="17"/>
    </location>
</feature>
<gene>
    <name evidence="2" type="ORF">THAOC_31119</name>
</gene>
<evidence type="ECO:0000313" key="2">
    <source>
        <dbReference type="EMBL" id="EJK49952.1"/>
    </source>
</evidence>
<keyword evidence="3" id="KW-1185">Reference proteome</keyword>
<evidence type="ECO:0008006" key="4">
    <source>
        <dbReference type="Google" id="ProtNLM"/>
    </source>
</evidence>